<keyword evidence="2" id="KW-1185">Reference proteome</keyword>
<sequence length="116" mass="12749">MVSFLLAKFLEVEFLSCTVSIYLNFFFVLRRNLALSPRLEYGGVVLAHCNLCLPGSSDSSASASQVAVTTDLHHHVQLIFCIFSTDGVSPCWPAWSQSPNHVICLPWPPKGLGLQV</sequence>
<reference evidence="1" key="3">
    <citation type="submission" date="2025-09" db="UniProtKB">
        <authorList>
            <consortium name="Ensembl"/>
        </authorList>
    </citation>
    <scope>IDENTIFICATION</scope>
</reference>
<reference evidence="1 2" key="1">
    <citation type="submission" date="2009-03" db="EMBL/GenBank/DDBJ databases">
        <authorList>
            <person name="Warren W."/>
            <person name="Ye L."/>
            <person name="Minx P."/>
            <person name="Worley K."/>
            <person name="Gibbs R."/>
            <person name="Wilson R.K."/>
        </authorList>
    </citation>
    <scope>NUCLEOTIDE SEQUENCE [LARGE SCALE GENOMIC DNA]</scope>
</reference>
<dbReference type="Proteomes" id="UP000008225">
    <property type="component" value="Chromosome 13"/>
</dbReference>
<dbReference type="PANTHER" id="PTHR12138">
    <property type="entry name" value="PRIMATE-EXPANDED PROTEIN FAMILY"/>
    <property type="match status" value="1"/>
</dbReference>
<name>A0A8I3WPJ9_CALJA</name>
<dbReference type="AlphaFoldDB" id="A0A8I3WPJ9"/>
<accession>A0A8I3WPJ9</accession>
<proteinExistence type="predicted"/>
<dbReference type="Ensembl" id="ENSCJAT00000137262.1">
    <property type="protein sequence ID" value="ENSCJAP00000091645.1"/>
    <property type="gene ID" value="ENSCJAG00000073947.1"/>
</dbReference>
<dbReference type="PANTHER" id="PTHR12138:SF135">
    <property type="entry name" value="SAM DOMAIN-CONTAINING PROTEIN"/>
    <property type="match status" value="1"/>
</dbReference>
<evidence type="ECO:0000313" key="1">
    <source>
        <dbReference type="Ensembl" id="ENSCJAP00000091645.1"/>
    </source>
</evidence>
<dbReference type="GeneTree" id="ENSGT00940000166898"/>
<protein>
    <submittedName>
        <fullName evidence="1">Uncharacterized protein</fullName>
    </submittedName>
</protein>
<organism evidence="1 2">
    <name type="scientific">Callithrix jacchus</name>
    <name type="common">White-tufted-ear marmoset</name>
    <name type="synonym">Simia Jacchus</name>
    <dbReference type="NCBI Taxonomy" id="9483"/>
    <lineage>
        <taxon>Eukaryota</taxon>
        <taxon>Metazoa</taxon>
        <taxon>Chordata</taxon>
        <taxon>Craniata</taxon>
        <taxon>Vertebrata</taxon>
        <taxon>Euteleostomi</taxon>
        <taxon>Mammalia</taxon>
        <taxon>Eutheria</taxon>
        <taxon>Euarchontoglires</taxon>
        <taxon>Primates</taxon>
        <taxon>Haplorrhini</taxon>
        <taxon>Platyrrhini</taxon>
        <taxon>Cebidae</taxon>
        <taxon>Callitrichinae</taxon>
        <taxon>Callithrix</taxon>
        <taxon>Callithrix</taxon>
    </lineage>
</organism>
<evidence type="ECO:0000313" key="2">
    <source>
        <dbReference type="Proteomes" id="UP000008225"/>
    </source>
</evidence>
<reference evidence="1" key="2">
    <citation type="submission" date="2025-08" db="UniProtKB">
        <authorList>
            <consortium name="Ensembl"/>
        </authorList>
    </citation>
    <scope>IDENTIFICATION</scope>
</reference>